<keyword evidence="3" id="KW-1185">Reference proteome</keyword>
<evidence type="ECO:0000313" key="3">
    <source>
        <dbReference type="Proteomes" id="UP000652761"/>
    </source>
</evidence>
<accession>A0A843UV10</accession>
<gene>
    <name evidence="2" type="ORF">Taro_019925</name>
</gene>
<evidence type="ECO:0000256" key="1">
    <source>
        <dbReference type="SAM" id="MobiDB-lite"/>
    </source>
</evidence>
<name>A0A843UV10_COLES</name>
<proteinExistence type="predicted"/>
<dbReference type="Proteomes" id="UP000652761">
    <property type="component" value="Unassembled WGS sequence"/>
</dbReference>
<evidence type="ECO:0000313" key="2">
    <source>
        <dbReference type="EMBL" id="MQL87361.1"/>
    </source>
</evidence>
<reference evidence="2" key="1">
    <citation type="submission" date="2017-07" db="EMBL/GenBank/DDBJ databases">
        <title>Taro Niue Genome Assembly and Annotation.</title>
        <authorList>
            <person name="Atibalentja N."/>
            <person name="Keating K."/>
            <person name="Fields C.J."/>
        </authorList>
    </citation>
    <scope>NUCLEOTIDE SEQUENCE</scope>
    <source>
        <strain evidence="2">Niue_2</strain>
        <tissue evidence="2">Leaf</tissue>
    </source>
</reference>
<dbReference type="EMBL" id="NMUH01000973">
    <property type="protein sequence ID" value="MQL87361.1"/>
    <property type="molecule type" value="Genomic_DNA"/>
</dbReference>
<organism evidence="2 3">
    <name type="scientific">Colocasia esculenta</name>
    <name type="common">Wild taro</name>
    <name type="synonym">Arum esculentum</name>
    <dbReference type="NCBI Taxonomy" id="4460"/>
    <lineage>
        <taxon>Eukaryota</taxon>
        <taxon>Viridiplantae</taxon>
        <taxon>Streptophyta</taxon>
        <taxon>Embryophyta</taxon>
        <taxon>Tracheophyta</taxon>
        <taxon>Spermatophyta</taxon>
        <taxon>Magnoliopsida</taxon>
        <taxon>Liliopsida</taxon>
        <taxon>Araceae</taxon>
        <taxon>Aroideae</taxon>
        <taxon>Colocasieae</taxon>
        <taxon>Colocasia</taxon>
    </lineage>
</organism>
<protein>
    <submittedName>
        <fullName evidence="2">Uncharacterized protein</fullName>
    </submittedName>
</protein>
<comment type="caution">
    <text evidence="2">The sequence shown here is derived from an EMBL/GenBank/DDBJ whole genome shotgun (WGS) entry which is preliminary data.</text>
</comment>
<feature type="region of interest" description="Disordered" evidence="1">
    <location>
        <begin position="31"/>
        <end position="57"/>
    </location>
</feature>
<dbReference type="AlphaFoldDB" id="A0A843UV10"/>
<sequence>MLKLLPSEQRKHECKDCTSTTRVDFNKVQTAQPPTTSTIKGEGTGYEETDRTEEQGPVEATVEITTRLRLVGGKKWNKTTRLTVDDDLG</sequence>